<evidence type="ECO:0000256" key="1">
    <source>
        <dbReference type="SAM" id="MobiDB-lite"/>
    </source>
</evidence>
<dbReference type="AlphaFoldDB" id="A0AAN9QCQ9"/>
<dbReference type="Proteomes" id="UP001367508">
    <property type="component" value="Unassembled WGS sequence"/>
</dbReference>
<accession>A0AAN9QCQ9</accession>
<keyword evidence="3" id="KW-1185">Reference proteome</keyword>
<evidence type="ECO:0000313" key="3">
    <source>
        <dbReference type="Proteomes" id="UP001367508"/>
    </source>
</evidence>
<dbReference type="EMBL" id="JAYMYQ010000005">
    <property type="protein sequence ID" value="KAK7330426.1"/>
    <property type="molecule type" value="Genomic_DNA"/>
</dbReference>
<name>A0AAN9QCQ9_CANGL</name>
<protein>
    <submittedName>
        <fullName evidence="2">Uncharacterized protein</fullName>
    </submittedName>
</protein>
<organism evidence="2 3">
    <name type="scientific">Canavalia gladiata</name>
    <name type="common">Sword bean</name>
    <name type="synonym">Dolichos gladiatus</name>
    <dbReference type="NCBI Taxonomy" id="3824"/>
    <lineage>
        <taxon>Eukaryota</taxon>
        <taxon>Viridiplantae</taxon>
        <taxon>Streptophyta</taxon>
        <taxon>Embryophyta</taxon>
        <taxon>Tracheophyta</taxon>
        <taxon>Spermatophyta</taxon>
        <taxon>Magnoliopsida</taxon>
        <taxon>eudicotyledons</taxon>
        <taxon>Gunneridae</taxon>
        <taxon>Pentapetalae</taxon>
        <taxon>rosids</taxon>
        <taxon>fabids</taxon>
        <taxon>Fabales</taxon>
        <taxon>Fabaceae</taxon>
        <taxon>Papilionoideae</taxon>
        <taxon>50 kb inversion clade</taxon>
        <taxon>NPAAA clade</taxon>
        <taxon>indigoferoid/millettioid clade</taxon>
        <taxon>Phaseoleae</taxon>
        <taxon>Canavalia</taxon>
    </lineage>
</organism>
<proteinExistence type="predicted"/>
<feature type="region of interest" description="Disordered" evidence="1">
    <location>
        <begin position="41"/>
        <end position="104"/>
    </location>
</feature>
<gene>
    <name evidence="2" type="ORF">VNO77_24620</name>
</gene>
<feature type="compositionally biased region" description="Polar residues" evidence="1">
    <location>
        <begin position="91"/>
        <end position="101"/>
    </location>
</feature>
<sequence>MDNRVKSKSEKSLCEKSMKVVVNMIRLSSFSIAQKTLGATTTTSIGKAEKDPSGSDYSDLEEPHAPVPFPSSKRSQKPQSRANPTYLFKSVGSNGSTSTGHVNPKEQCVDGSMSVTVIVVVQHTCVDKKIKCKKSSTSGSRIWLLNILIEVKKPSTQLIAKELIPLKGMAVAKWESLCSTSEPNLPQSPATNVNKTLHQGMMAAVTMSLPSSQVHMGIYPRHSHYRSDHVQ</sequence>
<comment type="caution">
    <text evidence="2">The sequence shown here is derived from an EMBL/GenBank/DDBJ whole genome shotgun (WGS) entry which is preliminary data.</text>
</comment>
<reference evidence="2 3" key="1">
    <citation type="submission" date="2024-01" db="EMBL/GenBank/DDBJ databases">
        <title>The genomes of 5 underutilized Papilionoideae crops provide insights into root nodulation and disease resistanc.</title>
        <authorList>
            <person name="Jiang F."/>
        </authorList>
    </citation>
    <scope>NUCLEOTIDE SEQUENCE [LARGE SCALE GENOMIC DNA]</scope>
    <source>
        <strain evidence="2">LVBAO_FW01</strain>
        <tissue evidence="2">Leaves</tissue>
    </source>
</reference>
<evidence type="ECO:0000313" key="2">
    <source>
        <dbReference type="EMBL" id="KAK7330426.1"/>
    </source>
</evidence>